<dbReference type="EMBL" id="CP043420">
    <property type="protein sequence ID" value="QEL09749.1"/>
    <property type="molecule type" value="Genomic_DNA"/>
</dbReference>
<dbReference type="PANTHER" id="PTHR23403">
    <property type="entry name" value="TREHALASE"/>
    <property type="match status" value="1"/>
</dbReference>
<dbReference type="PROSITE" id="PS51257">
    <property type="entry name" value="PROKAR_LIPOPROTEIN"/>
    <property type="match status" value="1"/>
</dbReference>
<feature type="chain" id="PRO_5022661121" evidence="3">
    <location>
        <begin position="31"/>
        <end position="555"/>
    </location>
</feature>
<dbReference type="NCBIfam" id="NF009773">
    <property type="entry name" value="PRK13270.1"/>
    <property type="match status" value="1"/>
</dbReference>
<accession>A0A5C0ZYE0</accession>
<keyword evidence="3" id="KW-0732">Signal</keyword>
<dbReference type="Pfam" id="PF01204">
    <property type="entry name" value="Trehalase"/>
    <property type="match status" value="1"/>
</dbReference>
<dbReference type="Gene3D" id="1.50.10.10">
    <property type="match status" value="1"/>
</dbReference>
<dbReference type="PANTHER" id="PTHR23403:SF1">
    <property type="entry name" value="TREHALASE"/>
    <property type="match status" value="1"/>
</dbReference>
<dbReference type="InterPro" id="IPR012341">
    <property type="entry name" value="6hp_glycosidase-like_sf"/>
</dbReference>
<keyword evidence="1" id="KW-0378">Hydrolase</keyword>
<keyword evidence="5" id="KW-1185">Reference proteome</keyword>
<dbReference type="NCBIfam" id="NF009774">
    <property type="entry name" value="PRK13271.1"/>
    <property type="match status" value="1"/>
</dbReference>
<dbReference type="Proteomes" id="UP000322553">
    <property type="component" value="Chromosome"/>
</dbReference>
<evidence type="ECO:0000313" key="5">
    <source>
        <dbReference type="Proteomes" id="UP000322553"/>
    </source>
</evidence>
<dbReference type="RefSeq" id="WP_084388223.1">
    <property type="nucleotide sequence ID" value="NZ_CP043420.1"/>
</dbReference>
<reference evidence="4 5" key="1">
    <citation type="submission" date="2019-08" db="EMBL/GenBank/DDBJ databases">
        <title>Complete genome sequence of Kushneria sp. YCWA18, a halophilic phosphate-solubilizing bacterium isolated from Daqiao saltern in China.</title>
        <authorList>
            <person name="Du G.-X."/>
            <person name="Qu L.-Y."/>
        </authorList>
    </citation>
    <scope>NUCLEOTIDE SEQUENCE [LARGE SCALE GENOMIC DNA]</scope>
    <source>
        <strain evidence="4 5">YCWA18</strain>
    </source>
</reference>
<dbReference type="OrthoDB" id="106887at2"/>
<dbReference type="KEGG" id="kuy:FY550_00470"/>
<dbReference type="SUPFAM" id="SSF48208">
    <property type="entry name" value="Six-hairpin glycosidases"/>
    <property type="match status" value="1"/>
</dbReference>
<proteinExistence type="predicted"/>
<dbReference type="PRINTS" id="PR00744">
    <property type="entry name" value="GLHYDRLASE37"/>
</dbReference>
<name>A0A5C0ZYE0_9GAMM</name>
<protein>
    <submittedName>
        <fullName evidence="4">Alpha,alpha-trehalase TreA</fullName>
    </submittedName>
</protein>
<gene>
    <name evidence="4" type="primary">treA</name>
    <name evidence="4" type="ORF">FY550_00470</name>
</gene>
<evidence type="ECO:0000256" key="2">
    <source>
        <dbReference type="ARBA" id="ARBA00023295"/>
    </source>
</evidence>
<dbReference type="PROSITE" id="PS00928">
    <property type="entry name" value="TREHALASE_2"/>
    <property type="match status" value="1"/>
</dbReference>
<evidence type="ECO:0000313" key="4">
    <source>
        <dbReference type="EMBL" id="QEL09749.1"/>
    </source>
</evidence>
<dbReference type="GO" id="GO:0004555">
    <property type="term" value="F:alpha,alpha-trehalase activity"/>
    <property type="evidence" value="ECO:0007669"/>
    <property type="project" value="InterPro"/>
</dbReference>
<keyword evidence="2" id="KW-0326">Glycosidase</keyword>
<dbReference type="GO" id="GO:0005993">
    <property type="term" value="P:trehalose catabolic process"/>
    <property type="evidence" value="ECO:0007669"/>
    <property type="project" value="TreeGrafter"/>
</dbReference>
<dbReference type="AlphaFoldDB" id="A0A5C0ZYE0"/>
<dbReference type="InterPro" id="IPR008928">
    <property type="entry name" value="6-hairpin_glycosidase_sf"/>
</dbReference>
<evidence type="ECO:0000256" key="3">
    <source>
        <dbReference type="SAM" id="SignalP"/>
    </source>
</evidence>
<feature type="signal peptide" evidence="3">
    <location>
        <begin position="1"/>
        <end position="30"/>
    </location>
</feature>
<dbReference type="InterPro" id="IPR018232">
    <property type="entry name" value="Glyco_hydro_37_CS"/>
</dbReference>
<dbReference type="InterPro" id="IPR001661">
    <property type="entry name" value="Glyco_hydro_37"/>
</dbReference>
<evidence type="ECO:0000256" key="1">
    <source>
        <dbReference type="ARBA" id="ARBA00022801"/>
    </source>
</evidence>
<sequence length="555" mass="62023">MYHHRIQGLRQGHVALLLSLWLALAGCASSGTLTTKTAADSPEPTWQPLLADAALHHVYEDGKTLVDMIPERPMPEVLADYRALPCQPECNTEEIRAFMQQNFRKPPTPDEKLSEPENTPVAQHIRNLWPILTRSSEDSQQGPLSTMVALPHRYVVPGGRFNEMFYWDSYFTMLGLAASDRYDLVRDMVANFAWLIDTYGFIPNGTRTYFLSRSQPPFFSAMVNLLAEHDGDEVYTRYLPELQKEYAFWMRGADQLAPGQAGERVVRLPDGTLLNRYFGGENRPRPEAYAAEIDTAAQSDRPAPVVYGNLRAAAESGWDFSSRWMADGEHLSTIETRDILPVDLNSLMANLENTLAQAWQVAGNNERAAFYRDRVQARQQALNTVFWSDAGFYSDYDWSQQTLTGELTAATSFPLFLGLATPSHADAVAQTLQARLLKPGGIVTTTRNTGEQWDAPNGWAPLQWAAIRGLQRYGHDALAGEIARRWIDTNVSVYRQTGKLVEKYNVVSPGVGGGGEYDVVDGFGWTNGVLMQLLELYPQAAQNSRPRSAAQETIH</sequence>
<organism evidence="4 5">
    <name type="scientific">Kushneria phosphatilytica</name>
    <dbReference type="NCBI Taxonomy" id="657387"/>
    <lineage>
        <taxon>Bacteria</taxon>
        <taxon>Pseudomonadati</taxon>
        <taxon>Pseudomonadota</taxon>
        <taxon>Gammaproteobacteria</taxon>
        <taxon>Oceanospirillales</taxon>
        <taxon>Halomonadaceae</taxon>
        <taxon>Kushneria</taxon>
    </lineage>
</organism>